<feature type="compositionally biased region" description="Basic and acidic residues" evidence="1">
    <location>
        <begin position="95"/>
        <end position="109"/>
    </location>
</feature>
<feature type="compositionally biased region" description="Low complexity" evidence="1">
    <location>
        <begin position="1"/>
        <end position="14"/>
    </location>
</feature>
<evidence type="ECO:0000256" key="1">
    <source>
        <dbReference type="SAM" id="MobiDB-lite"/>
    </source>
</evidence>
<feature type="compositionally biased region" description="Acidic residues" evidence="1">
    <location>
        <begin position="164"/>
        <end position="180"/>
    </location>
</feature>
<accession>A0ABQ9NRQ8</accession>
<name>A0ABQ9NRQ8_9PEZI</name>
<evidence type="ECO:0000313" key="3">
    <source>
        <dbReference type="Proteomes" id="UP001172684"/>
    </source>
</evidence>
<reference evidence="2" key="1">
    <citation type="submission" date="2022-10" db="EMBL/GenBank/DDBJ databases">
        <title>Culturing micro-colonial fungi from biological soil crusts in the Mojave desert and describing Neophaeococcomyces mojavensis, and introducing the new genera and species Taxawa tesnikishii.</title>
        <authorList>
            <person name="Kurbessoian T."/>
            <person name="Stajich J.E."/>
        </authorList>
    </citation>
    <scope>NUCLEOTIDE SEQUENCE</scope>
    <source>
        <strain evidence="2">TK_1</strain>
    </source>
</reference>
<protein>
    <recommendedName>
        <fullName evidence="4">BZIP domain-containing protein</fullName>
    </recommendedName>
</protein>
<organism evidence="2 3">
    <name type="scientific">Coniosporium apollinis</name>
    <dbReference type="NCBI Taxonomy" id="61459"/>
    <lineage>
        <taxon>Eukaryota</taxon>
        <taxon>Fungi</taxon>
        <taxon>Dikarya</taxon>
        <taxon>Ascomycota</taxon>
        <taxon>Pezizomycotina</taxon>
        <taxon>Dothideomycetes</taxon>
        <taxon>Dothideomycetes incertae sedis</taxon>
        <taxon>Coniosporium</taxon>
    </lineage>
</organism>
<feature type="region of interest" description="Disordered" evidence="1">
    <location>
        <begin position="158"/>
        <end position="241"/>
    </location>
</feature>
<evidence type="ECO:0008006" key="4">
    <source>
        <dbReference type="Google" id="ProtNLM"/>
    </source>
</evidence>
<feature type="region of interest" description="Disordered" evidence="1">
    <location>
        <begin position="1"/>
        <end position="117"/>
    </location>
</feature>
<feature type="compositionally biased region" description="Low complexity" evidence="1">
    <location>
        <begin position="75"/>
        <end position="89"/>
    </location>
</feature>
<comment type="caution">
    <text evidence="2">The sequence shown here is derived from an EMBL/GenBank/DDBJ whole genome shotgun (WGS) entry which is preliminary data.</text>
</comment>
<feature type="compositionally biased region" description="Polar residues" evidence="1">
    <location>
        <begin position="221"/>
        <end position="235"/>
    </location>
</feature>
<evidence type="ECO:0000313" key="2">
    <source>
        <dbReference type="EMBL" id="KAJ9665102.1"/>
    </source>
</evidence>
<dbReference type="EMBL" id="JAPDRL010000032">
    <property type="protein sequence ID" value="KAJ9665102.1"/>
    <property type="molecule type" value="Genomic_DNA"/>
</dbReference>
<proteinExistence type="predicted"/>
<gene>
    <name evidence="2" type="ORF">H2201_004762</name>
</gene>
<feature type="compositionally biased region" description="Low complexity" evidence="1">
    <location>
        <begin position="36"/>
        <end position="49"/>
    </location>
</feature>
<dbReference type="Pfam" id="PF17242">
    <property type="entry name" value="DUF5315"/>
    <property type="match status" value="1"/>
</dbReference>
<dbReference type="Proteomes" id="UP001172684">
    <property type="component" value="Unassembled WGS sequence"/>
</dbReference>
<keyword evidence="3" id="KW-1185">Reference proteome</keyword>
<sequence>MSSKNSPSTDTSSPAKKGPSRLPVPALFVGPPSRNTSSTSLALAPTTSSRAPLARQRSLLSEHPRPAHDAPPAPSSAAGLHAHSHPGSSQHQQRKQQEEVAEQEHRSNARTDAMWAELQSSLEEVELSASGGMGLFGAQHSRALEELREAQIALARAWARREGEEGDEGGGETDGGDGDGEGGREEGERPLVAADALAGERSTKVGSGAIGGGAVGVTRPRSATVNSTRSNASERTQLEDETEKDILLARERREANDRYFRKVNAGVLDVVAKLEEVARVMKGVERESKEIWGDGDSFDTQRSDA</sequence>